<dbReference type="STRING" id="1071382.H2AY27"/>
<dbReference type="Proteomes" id="UP000005220">
    <property type="component" value="Chromosome 7"/>
</dbReference>
<dbReference type="HOGENOM" id="CLU_009834_6_2_1"/>
<dbReference type="KEGG" id="kaf:KAFR_0G02430"/>
<protein>
    <submittedName>
        <fullName evidence="4">Uncharacterized protein</fullName>
    </submittedName>
</protein>
<dbReference type="GO" id="GO:0006635">
    <property type="term" value="P:fatty acid beta-oxidation"/>
    <property type="evidence" value="ECO:0007669"/>
    <property type="project" value="EnsemblFungi"/>
</dbReference>
<dbReference type="Gene3D" id="3.90.226.10">
    <property type="entry name" value="2-enoyl-CoA Hydratase, Chain A, domain 1"/>
    <property type="match status" value="1"/>
</dbReference>
<dbReference type="Pfam" id="PF00378">
    <property type="entry name" value="ECH_1"/>
    <property type="match status" value="1"/>
</dbReference>
<dbReference type="FunCoup" id="H2AY27">
    <property type="interactions" value="190"/>
</dbReference>
<evidence type="ECO:0000256" key="2">
    <source>
        <dbReference type="ARBA" id="ARBA00023140"/>
    </source>
</evidence>
<dbReference type="GeneID" id="13887256"/>
<keyword evidence="5" id="KW-1185">Reference proteome</keyword>
<dbReference type="PANTHER" id="PTHR43684">
    <property type="match status" value="1"/>
</dbReference>
<evidence type="ECO:0000313" key="4">
    <source>
        <dbReference type="EMBL" id="CCF59277.1"/>
    </source>
</evidence>
<comment type="subcellular location">
    <subcellularLocation>
        <location evidence="1">Peroxisome</location>
    </subcellularLocation>
</comment>
<dbReference type="EMBL" id="HE650827">
    <property type="protein sequence ID" value="CCF59277.1"/>
    <property type="molecule type" value="Genomic_DNA"/>
</dbReference>
<keyword evidence="2" id="KW-0576">Peroxisome</keyword>
<dbReference type="GO" id="GO:0005782">
    <property type="term" value="C:peroxisomal matrix"/>
    <property type="evidence" value="ECO:0007669"/>
    <property type="project" value="EnsemblFungi"/>
</dbReference>
<dbReference type="OrthoDB" id="2018133at2759"/>
<dbReference type="AlphaFoldDB" id="H2AY27"/>
<dbReference type="InterPro" id="IPR029045">
    <property type="entry name" value="ClpP/crotonase-like_dom_sf"/>
</dbReference>
<dbReference type="PANTHER" id="PTHR43684:SF1">
    <property type="entry name" value="ENOYL-COA DELTA ISOMERASE 2"/>
    <property type="match status" value="1"/>
</dbReference>
<dbReference type="eggNOG" id="KOG0016">
    <property type="taxonomic scope" value="Eukaryota"/>
</dbReference>
<evidence type="ECO:0000313" key="5">
    <source>
        <dbReference type="Proteomes" id="UP000005220"/>
    </source>
</evidence>
<evidence type="ECO:0000256" key="1">
    <source>
        <dbReference type="ARBA" id="ARBA00004275"/>
    </source>
</evidence>
<dbReference type="InterPro" id="IPR051053">
    <property type="entry name" value="ECH/Chromodomain_protein"/>
</dbReference>
<dbReference type="InParanoid" id="H2AY27"/>
<evidence type="ECO:0000256" key="3">
    <source>
        <dbReference type="ARBA" id="ARBA00023235"/>
    </source>
</evidence>
<dbReference type="InterPro" id="IPR001753">
    <property type="entry name" value="Enoyl-CoA_hydra/iso"/>
</dbReference>
<dbReference type="RefSeq" id="XP_003958412.1">
    <property type="nucleotide sequence ID" value="XM_003958363.1"/>
</dbReference>
<dbReference type="GO" id="GO:0004165">
    <property type="term" value="F:delta(3)-delta(2)-enoyl-CoA isomerase activity"/>
    <property type="evidence" value="ECO:0007669"/>
    <property type="project" value="EnsemblFungi"/>
</dbReference>
<sequence length="270" mass="30629">MSERVSYTIEGHLFIIRLNDPKRLNSLTFPDFVKIAYYLTLSNKNDDVYLTLIQSTGEFFSSGGKFESVIDNTPRRQDTIEDIMDVLGAVASPNVYVSNAFAMHDKPIICCLNGPAVGLSACLVMLSDIVYAKNDSVYLLFPFANLGFVAEVGSSVTLAEKIGINKANEVLYFAKKLEFNAMIDKIINKNYNLSDTVEFNKKICQDVNEKLKQINANSLRSMKKLINHDLKLKLVAAQSMETTTTLPFWLSEEPYNRFKQMQQKQRRHKL</sequence>
<dbReference type="CDD" id="cd06558">
    <property type="entry name" value="crotonase-like"/>
    <property type="match status" value="1"/>
</dbReference>
<organism evidence="4 5">
    <name type="scientific">Kazachstania africana (strain ATCC 22294 / BCRC 22015 / CBS 2517 / CECT 1963 / NBRC 1671 / NRRL Y-8276)</name>
    <name type="common">Yeast</name>
    <name type="synonym">Kluyveromyces africanus</name>
    <dbReference type="NCBI Taxonomy" id="1071382"/>
    <lineage>
        <taxon>Eukaryota</taxon>
        <taxon>Fungi</taxon>
        <taxon>Dikarya</taxon>
        <taxon>Ascomycota</taxon>
        <taxon>Saccharomycotina</taxon>
        <taxon>Saccharomycetes</taxon>
        <taxon>Saccharomycetales</taxon>
        <taxon>Saccharomycetaceae</taxon>
        <taxon>Kazachstania</taxon>
    </lineage>
</organism>
<gene>
    <name evidence="4" type="primary">KAFR0G02430</name>
    <name evidence="4" type="ORF">KAFR_0G02430</name>
</gene>
<dbReference type="SUPFAM" id="SSF52096">
    <property type="entry name" value="ClpP/crotonase"/>
    <property type="match status" value="1"/>
</dbReference>
<keyword evidence="3" id="KW-0413">Isomerase</keyword>
<accession>H2AY27</accession>
<reference evidence="4 5" key="1">
    <citation type="journal article" date="2011" name="Proc. Natl. Acad. Sci. U.S.A.">
        <title>Evolutionary erosion of yeast sex chromosomes by mating-type switching accidents.</title>
        <authorList>
            <person name="Gordon J.L."/>
            <person name="Armisen D."/>
            <person name="Proux-Wera E."/>
            <person name="Oheigeartaigh S.S."/>
            <person name="Byrne K.P."/>
            <person name="Wolfe K.H."/>
        </authorList>
    </citation>
    <scope>NUCLEOTIDE SEQUENCE [LARGE SCALE GENOMIC DNA]</scope>
    <source>
        <strain evidence="5">ATCC 22294 / BCRC 22015 / CBS 2517 / CECT 1963 / NBRC 1671 / NRRL Y-8276</strain>
    </source>
</reference>
<proteinExistence type="predicted"/>
<name>H2AY27_KAZAF</name>